<sequence length="666" mass="75176">MKRFHSYLFLLGVLLVLSCNRVRLSDARNHYVRGEYHEAIAAYRLLYQQTPREERALRGVIAYEMAENYRLLNRSAYAATAYRNAIRYGYPDSDAPLRLAQMLHREGDYPKAIEAYRHYLSLMPGDRVAVAGLQGVEEAMSDKRETENESLRYLVVRVDLFNSSRSDFSPLLADDDQRLYFTSSREAIPGEEKSPVTGTKFHDLYLSERNSRGEWQKPKRIESPLNSDLDEGIASVTADGDLMFYSVVAGGENQPGLPGIYVSRRINGIWSAGSRLDLKVGDSLSLFAHPAVSGSGDLLYFVSDMPGGMGGKDIWLAHLNNRQEVVRVEHVGAPVNTPGNEMFPTLRNDTILYFSSDGHPGRGGLDLFRAVKSTAGNGWHLQHLPTPLNSSADDFGITFEQAEERGFFSSNRMDARGYDHIYTFELVKPMITVEGFVVDRDDRLIPGATIDLVGSDGTRQRLVTNREGIYRFRAEEGVAYQFLAQAEGFLSRNRSLSAIRSHNDTVCYVDFELTPYDRPVILEHIFYDFDRAQLRSEAKEELDNLLQLMREHPEIRVELSAHTDRIGRDSYNDALSLRRARSVVDYLTAAGIAADRLIPVGYGESKPKRVDGTLAGTYPFLREGAYLTEEYISKLLPAEQAVADQLNRRTEFRVLPPPLITPREKE</sequence>
<dbReference type="PROSITE" id="PS50005">
    <property type="entry name" value="TPR"/>
    <property type="match status" value="1"/>
</dbReference>
<protein>
    <recommendedName>
        <fullName evidence="6">OmpA-like domain-containing protein</fullName>
    </recommendedName>
</protein>
<keyword evidence="2 5" id="KW-0472">Membrane</keyword>
<evidence type="ECO:0000256" key="3">
    <source>
        <dbReference type="ARBA" id="ARBA00023237"/>
    </source>
</evidence>
<evidence type="ECO:0000256" key="1">
    <source>
        <dbReference type="ARBA" id="ARBA00004442"/>
    </source>
</evidence>
<dbReference type="InterPro" id="IPR008969">
    <property type="entry name" value="CarboxyPept-like_regulatory"/>
</dbReference>
<keyword evidence="3" id="KW-0998">Cell outer membrane</keyword>
<evidence type="ECO:0000313" key="7">
    <source>
        <dbReference type="EMBL" id="KUK78170.1"/>
    </source>
</evidence>
<dbReference type="PANTHER" id="PTHR30329">
    <property type="entry name" value="STATOR ELEMENT OF FLAGELLAR MOTOR COMPLEX"/>
    <property type="match status" value="1"/>
</dbReference>
<dbReference type="InterPro" id="IPR050330">
    <property type="entry name" value="Bact_OuterMem_StrucFunc"/>
</dbReference>
<dbReference type="PATRIC" id="fig|294710.3.peg.728"/>
<dbReference type="InterPro" id="IPR011659">
    <property type="entry name" value="WD40"/>
</dbReference>
<comment type="caution">
    <text evidence="7">The sequence shown here is derived from an EMBL/GenBank/DDBJ whole genome shotgun (WGS) entry which is preliminary data.</text>
</comment>
<dbReference type="SUPFAM" id="SSF82171">
    <property type="entry name" value="DPP6 N-terminal domain-like"/>
    <property type="match status" value="1"/>
</dbReference>
<name>A0A101HJV9_9BACT</name>
<gene>
    <name evidence="7" type="ORF">XD92_0480</name>
</gene>
<evidence type="ECO:0000259" key="6">
    <source>
        <dbReference type="PROSITE" id="PS51123"/>
    </source>
</evidence>
<dbReference type="SUPFAM" id="SSF49464">
    <property type="entry name" value="Carboxypeptidase regulatory domain-like"/>
    <property type="match status" value="1"/>
</dbReference>
<evidence type="ECO:0000256" key="5">
    <source>
        <dbReference type="PROSITE-ProRule" id="PRU00473"/>
    </source>
</evidence>
<dbReference type="Proteomes" id="UP000053860">
    <property type="component" value="Unassembled WGS sequence"/>
</dbReference>
<feature type="repeat" description="TPR" evidence="4">
    <location>
        <begin position="93"/>
        <end position="126"/>
    </location>
</feature>
<dbReference type="Pfam" id="PF13620">
    <property type="entry name" value="CarboxypepD_reg"/>
    <property type="match status" value="1"/>
</dbReference>
<dbReference type="SUPFAM" id="SSF103088">
    <property type="entry name" value="OmpA-like"/>
    <property type="match status" value="1"/>
</dbReference>
<keyword evidence="4" id="KW-0802">TPR repeat</keyword>
<dbReference type="InterPro" id="IPR011990">
    <property type="entry name" value="TPR-like_helical_dom_sf"/>
</dbReference>
<dbReference type="SUPFAM" id="SSF48452">
    <property type="entry name" value="TPR-like"/>
    <property type="match status" value="1"/>
</dbReference>
<evidence type="ECO:0000256" key="2">
    <source>
        <dbReference type="ARBA" id="ARBA00023136"/>
    </source>
</evidence>
<evidence type="ECO:0000256" key="4">
    <source>
        <dbReference type="PROSITE-ProRule" id="PRU00339"/>
    </source>
</evidence>
<dbReference type="InterPro" id="IPR006665">
    <property type="entry name" value="OmpA-like"/>
</dbReference>
<dbReference type="Pfam" id="PF00691">
    <property type="entry name" value="OmpA"/>
    <property type="match status" value="1"/>
</dbReference>
<accession>A0A101HJV9</accession>
<dbReference type="InterPro" id="IPR006664">
    <property type="entry name" value="OMP_bac"/>
</dbReference>
<organism evidence="7 8">
    <name type="scientific">Proteiniphilum acetatigenes</name>
    <dbReference type="NCBI Taxonomy" id="294710"/>
    <lineage>
        <taxon>Bacteria</taxon>
        <taxon>Pseudomonadati</taxon>
        <taxon>Bacteroidota</taxon>
        <taxon>Bacteroidia</taxon>
        <taxon>Bacteroidales</taxon>
        <taxon>Dysgonomonadaceae</taxon>
        <taxon>Proteiniphilum</taxon>
    </lineage>
</organism>
<dbReference type="InterPro" id="IPR036737">
    <property type="entry name" value="OmpA-like_sf"/>
</dbReference>
<dbReference type="PRINTS" id="PR01021">
    <property type="entry name" value="OMPADOMAIN"/>
</dbReference>
<dbReference type="EMBL" id="LGGN01000064">
    <property type="protein sequence ID" value="KUK78170.1"/>
    <property type="molecule type" value="Genomic_DNA"/>
</dbReference>
<comment type="subcellular location">
    <subcellularLocation>
        <location evidence="1">Cell outer membrane</location>
    </subcellularLocation>
</comment>
<dbReference type="Gene3D" id="2.60.40.1120">
    <property type="entry name" value="Carboxypeptidase-like, regulatory domain"/>
    <property type="match status" value="1"/>
</dbReference>
<dbReference type="PROSITE" id="PS51257">
    <property type="entry name" value="PROKAR_LIPOPROTEIN"/>
    <property type="match status" value="1"/>
</dbReference>
<reference evidence="8" key="1">
    <citation type="journal article" date="2015" name="MBio">
        <title>Genome-Resolved Metagenomic Analysis Reveals Roles for Candidate Phyla and Other Microbial Community Members in Biogeochemical Transformations in Oil Reservoirs.</title>
        <authorList>
            <person name="Hu P."/>
            <person name="Tom L."/>
            <person name="Singh A."/>
            <person name="Thomas B.C."/>
            <person name="Baker B.J."/>
            <person name="Piceno Y.M."/>
            <person name="Andersen G.L."/>
            <person name="Banfield J.F."/>
        </authorList>
    </citation>
    <scope>NUCLEOTIDE SEQUENCE [LARGE SCALE GENOMIC DNA]</scope>
</reference>
<dbReference type="PROSITE" id="PS51123">
    <property type="entry name" value="OMPA_2"/>
    <property type="match status" value="1"/>
</dbReference>
<dbReference type="CDD" id="cd07185">
    <property type="entry name" value="OmpA_C-like"/>
    <property type="match status" value="1"/>
</dbReference>
<dbReference type="GO" id="GO:0009279">
    <property type="term" value="C:cell outer membrane"/>
    <property type="evidence" value="ECO:0007669"/>
    <property type="project" value="UniProtKB-SubCell"/>
</dbReference>
<dbReference type="Gene3D" id="1.25.40.10">
    <property type="entry name" value="Tetratricopeptide repeat domain"/>
    <property type="match status" value="1"/>
</dbReference>
<dbReference type="InterPro" id="IPR019734">
    <property type="entry name" value="TPR_rpt"/>
</dbReference>
<proteinExistence type="predicted"/>
<dbReference type="Pfam" id="PF07676">
    <property type="entry name" value="PD40"/>
    <property type="match status" value="2"/>
</dbReference>
<dbReference type="Gene3D" id="3.30.1330.60">
    <property type="entry name" value="OmpA-like domain"/>
    <property type="match status" value="1"/>
</dbReference>
<dbReference type="AlphaFoldDB" id="A0A101HJV9"/>
<dbReference type="PANTHER" id="PTHR30329:SF21">
    <property type="entry name" value="LIPOPROTEIN YIAD-RELATED"/>
    <property type="match status" value="1"/>
</dbReference>
<evidence type="ECO:0000313" key="8">
    <source>
        <dbReference type="Proteomes" id="UP000053860"/>
    </source>
</evidence>
<feature type="domain" description="OmpA-like" evidence="6">
    <location>
        <begin position="509"/>
        <end position="658"/>
    </location>
</feature>